<evidence type="ECO:0000313" key="2">
    <source>
        <dbReference type="EMBL" id="OQE40980.1"/>
    </source>
</evidence>
<accession>A0A1V6URE9</accession>
<proteinExistence type="predicted"/>
<evidence type="ECO:0000256" key="1">
    <source>
        <dbReference type="SAM" id="SignalP"/>
    </source>
</evidence>
<feature type="chain" id="PRO_5013184191" description="AA1-like domain-containing protein" evidence="1">
    <location>
        <begin position="19"/>
        <end position="164"/>
    </location>
</feature>
<dbReference type="AlphaFoldDB" id="A0A1V6URE9"/>
<evidence type="ECO:0008006" key="4">
    <source>
        <dbReference type="Google" id="ProtNLM"/>
    </source>
</evidence>
<organism evidence="2 3">
    <name type="scientific">Penicillium coprophilum</name>
    <dbReference type="NCBI Taxonomy" id="36646"/>
    <lineage>
        <taxon>Eukaryota</taxon>
        <taxon>Fungi</taxon>
        <taxon>Dikarya</taxon>
        <taxon>Ascomycota</taxon>
        <taxon>Pezizomycotina</taxon>
        <taxon>Eurotiomycetes</taxon>
        <taxon>Eurotiomycetidae</taxon>
        <taxon>Eurotiales</taxon>
        <taxon>Aspergillaceae</taxon>
        <taxon>Penicillium</taxon>
    </lineage>
</organism>
<protein>
    <recommendedName>
        <fullName evidence="4">AA1-like domain-containing protein</fullName>
    </recommendedName>
</protein>
<gene>
    <name evidence="2" type="ORF">PENCOP_c005G00190</name>
</gene>
<name>A0A1V6URE9_9EURO</name>
<evidence type="ECO:0000313" key="3">
    <source>
        <dbReference type="Proteomes" id="UP000191500"/>
    </source>
</evidence>
<dbReference type="Proteomes" id="UP000191500">
    <property type="component" value="Unassembled WGS sequence"/>
</dbReference>
<keyword evidence="3" id="KW-1185">Reference proteome</keyword>
<reference evidence="3" key="1">
    <citation type="journal article" date="2017" name="Nat. Microbiol.">
        <title>Global analysis of biosynthetic gene clusters reveals vast potential of secondary metabolite production in Penicillium species.</title>
        <authorList>
            <person name="Nielsen J.C."/>
            <person name="Grijseels S."/>
            <person name="Prigent S."/>
            <person name="Ji B."/>
            <person name="Dainat J."/>
            <person name="Nielsen K.F."/>
            <person name="Frisvad J.C."/>
            <person name="Workman M."/>
            <person name="Nielsen J."/>
        </authorList>
    </citation>
    <scope>NUCLEOTIDE SEQUENCE [LARGE SCALE GENOMIC DNA]</scope>
    <source>
        <strain evidence="3">IBT 31321</strain>
    </source>
</reference>
<keyword evidence="1" id="KW-0732">Signal</keyword>
<comment type="caution">
    <text evidence="2">The sequence shown here is derived from an EMBL/GenBank/DDBJ whole genome shotgun (WGS) entry which is preliminary data.</text>
</comment>
<dbReference type="EMBL" id="MDDG01000005">
    <property type="protein sequence ID" value="OQE40980.1"/>
    <property type="molecule type" value="Genomic_DNA"/>
</dbReference>
<sequence>MFTKSLLALSAMATIAVAGENNIKFLYTSSSFNGIQNSGSGHISGFTLFDNDNNVLFQSANPIGYAPCMRDTNHLQITSDCWEGTYDFSCGSSFSGRPGACSVYAPGGAETKGKADKDLKFIGIASGEDGTCSGTITTKSDRKCTKDSLVKIERRYTGKYAGDK</sequence>
<feature type="signal peptide" evidence="1">
    <location>
        <begin position="1"/>
        <end position="18"/>
    </location>
</feature>